<organism evidence="2 3">
    <name type="scientific">Allomeiothermus silvanus (strain ATCC 700542 / DSM 9946 / NBRC 106475 / NCIMB 13440 / VI-R2)</name>
    <name type="common">Thermus silvanus</name>
    <dbReference type="NCBI Taxonomy" id="526227"/>
    <lineage>
        <taxon>Bacteria</taxon>
        <taxon>Thermotogati</taxon>
        <taxon>Deinococcota</taxon>
        <taxon>Deinococci</taxon>
        <taxon>Thermales</taxon>
        <taxon>Thermaceae</taxon>
        <taxon>Allomeiothermus</taxon>
    </lineage>
</organism>
<keyword evidence="3" id="KW-1185">Reference proteome</keyword>
<dbReference type="HOGENOM" id="CLU_1093298_0_0_0"/>
<dbReference type="RefSeq" id="WP_013159844.1">
    <property type="nucleotide sequence ID" value="NC_014214.1"/>
</dbReference>
<dbReference type="InterPro" id="IPR002611">
    <property type="entry name" value="IstB_ATP-bd"/>
</dbReference>
<reference evidence="2 3" key="1">
    <citation type="journal article" date="2010" name="Stand. Genomic Sci.">
        <title>Complete genome sequence of Meiothermus silvanus type strain (VI-R2).</title>
        <authorList>
            <person name="Sikorski J."/>
            <person name="Tindall B.J."/>
            <person name="Lowry S."/>
            <person name="Lucas S."/>
            <person name="Nolan M."/>
            <person name="Copeland A."/>
            <person name="Glavina Del Rio T."/>
            <person name="Tice H."/>
            <person name="Cheng J.F."/>
            <person name="Han C."/>
            <person name="Pitluck S."/>
            <person name="Liolios K."/>
            <person name="Ivanova N."/>
            <person name="Mavromatis K."/>
            <person name="Mikhailova N."/>
            <person name="Pati A."/>
            <person name="Goodwin L."/>
            <person name="Chen A."/>
            <person name="Palaniappan K."/>
            <person name="Land M."/>
            <person name="Hauser L."/>
            <person name="Chang Y.J."/>
            <person name="Jeffries C.D."/>
            <person name="Rohde M."/>
            <person name="Goker M."/>
            <person name="Woyke T."/>
            <person name="Bristow J."/>
            <person name="Eisen J.A."/>
            <person name="Markowitz V."/>
            <person name="Hugenholtz P."/>
            <person name="Kyrpides N.C."/>
            <person name="Klenk H.P."/>
            <person name="Lapidus A."/>
        </authorList>
    </citation>
    <scope>NUCLEOTIDE SEQUENCE [LARGE SCALE GENOMIC DNA]</scope>
    <source>
        <strain evidence="3">ATCC 700542 / DSM 9946 / VI-R2</strain>
        <plasmid evidence="3">Plasmid pMESIL02</plasmid>
    </source>
</reference>
<protein>
    <submittedName>
        <fullName evidence="2">IstB domain protein ATP-binding protein</fullName>
    </submittedName>
</protein>
<dbReference type="GO" id="GO:0005524">
    <property type="term" value="F:ATP binding"/>
    <property type="evidence" value="ECO:0007669"/>
    <property type="project" value="UniProtKB-KW"/>
</dbReference>
<evidence type="ECO:0000259" key="1">
    <source>
        <dbReference type="Pfam" id="PF01695"/>
    </source>
</evidence>
<geneLocation type="plasmid" evidence="2 3">
    <name>pMESIL02</name>
</geneLocation>
<gene>
    <name evidence="2" type="ORF">Mesil_3580</name>
</gene>
<keyword evidence="2" id="KW-0547">Nucleotide-binding</keyword>
<dbReference type="Gene3D" id="3.40.50.300">
    <property type="entry name" value="P-loop containing nucleotide triphosphate hydrolases"/>
    <property type="match status" value="1"/>
</dbReference>
<proteinExistence type="predicted"/>
<sequence>MRSDPFWEGPASPVEHDPSLPPCPVCGAAALKSSYRFAEDLSHDCECLVSQEAAYYRGLKDLWRGRVESERFVAALPPRYRSCRLEGYLPTPANQEALNACRELRMGDFLYLHGRPGRGKTHLAVGAAYRLARQGYRALFVGEAAYMEEIYRSFRGGGEPPDYTWAEVLVLDDFGKIKPSDFAYQSLYALIEHANAHCKTLIVTSNYEPGTAACRVSGSNDEAAEALLSRLAQGYVVEVRGEDQRIKN</sequence>
<dbReference type="PANTHER" id="PTHR30050:SF4">
    <property type="entry name" value="ATP-BINDING PROTEIN RV3427C IN INSERTION SEQUENCE-RELATED"/>
    <property type="match status" value="1"/>
</dbReference>
<dbReference type="PANTHER" id="PTHR30050">
    <property type="entry name" value="CHROMOSOMAL REPLICATION INITIATOR PROTEIN DNAA"/>
    <property type="match status" value="1"/>
</dbReference>
<name>D7BJL4_ALLS1</name>
<evidence type="ECO:0000313" key="3">
    <source>
        <dbReference type="Proteomes" id="UP000001916"/>
    </source>
</evidence>
<accession>D7BJL4</accession>
<keyword evidence="2" id="KW-0614">Plasmid</keyword>
<dbReference type="Pfam" id="PF01695">
    <property type="entry name" value="IstB_IS21"/>
    <property type="match status" value="1"/>
</dbReference>
<dbReference type="InterPro" id="IPR027417">
    <property type="entry name" value="P-loop_NTPase"/>
</dbReference>
<evidence type="ECO:0000313" key="2">
    <source>
        <dbReference type="EMBL" id="ADH65370.1"/>
    </source>
</evidence>
<dbReference type="Proteomes" id="UP000001916">
    <property type="component" value="Plasmid pMESIL02"/>
</dbReference>
<dbReference type="OrthoDB" id="34380at2"/>
<dbReference type="AlphaFoldDB" id="D7BJL4"/>
<dbReference type="EMBL" id="CP002044">
    <property type="protein sequence ID" value="ADH65370.1"/>
    <property type="molecule type" value="Genomic_DNA"/>
</dbReference>
<dbReference type="SUPFAM" id="SSF52540">
    <property type="entry name" value="P-loop containing nucleoside triphosphate hydrolases"/>
    <property type="match status" value="1"/>
</dbReference>
<feature type="domain" description="IstB-like ATP-binding" evidence="1">
    <location>
        <begin position="100"/>
        <end position="248"/>
    </location>
</feature>
<dbReference type="KEGG" id="msv:Mesil_3580"/>
<dbReference type="GO" id="GO:0006260">
    <property type="term" value="P:DNA replication"/>
    <property type="evidence" value="ECO:0007669"/>
    <property type="project" value="TreeGrafter"/>
</dbReference>
<keyword evidence="2" id="KW-0067">ATP-binding</keyword>